<dbReference type="EMBL" id="FLRC01000011">
    <property type="protein sequence ID" value="SBT24652.1"/>
    <property type="molecule type" value="Genomic_DNA"/>
</dbReference>
<reference evidence="2 4" key="1">
    <citation type="submission" date="2016-06" db="EMBL/GenBank/DDBJ databases">
        <authorList>
            <person name="Kjaerup R.B."/>
            <person name="Dalgaard T.S."/>
            <person name="Juul-Madsen H.R."/>
        </authorList>
    </citation>
    <scope>NUCLEOTIDE SEQUENCE [LARGE SCALE GENOMIC DNA]</scope>
    <source>
        <strain evidence="2">Orrdi1</strain>
    </source>
</reference>
<evidence type="ECO:0000313" key="3">
    <source>
        <dbReference type="EMBL" id="SOE50336.1"/>
    </source>
</evidence>
<gene>
    <name evidence="2" type="ORF">ODI_02722</name>
    <name evidence="3" type="ORF">ODI_R2649</name>
</gene>
<proteinExistence type="predicted"/>
<feature type="transmembrane region" description="Helical" evidence="1">
    <location>
        <begin position="20"/>
        <end position="42"/>
    </location>
</feature>
<reference evidence="3 4" key="2">
    <citation type="submission" date="2017-08" db="EMBL/GenBank/DDBJ databases">
        <authorList>
            <person name="de Groot N.N."/>
        </authorList>
    </citation>
    <scope>NUCLEOTIDE SEQUENCE [LARGE SCALE GENOMIC DNA]</scope>
    <source>
        <strain evidence="3">Orrdi1</strain>
    </source>
</reference>
<dbReference type="OrthoDB" id="8537176at2"/>
<protein>
    <submittedName>
        <fullName evidence="2">Putative membrane protein</fullName>
    </submittedName>
</protein>
<evidence type="ECO:0000256" key="1">
    <source>
        <dbReference type="SAM" id="Phobius"/>
    </source>
</evidence>
<keyword evidence="1" id="KW-0472">Membrane</keyword>
<sequence>MAFVDWLSAWPGAAWLQGSATAYIFVNAAHILAVGLILGAVLPLDLRLAGGLRSVPLTVAGPLLSRIGATGVALALLTGLWLFTVNAATYLDNAAFLYKLGLLGLALANVAWQHLSPALRRAYAGQAVSPGVKLRALLSVFLWLAVLVAGRWIGFL</sequence>
<dbReference type="KEGG" id="odi:ODI_R2649"/>
<accession>A0A1C3JZG4</accession>
<dbReference type="RefSeq" id="WP_067751163.1">
    <property type="nucleotide sequence ID" value="NZ_LT907988.1"/>
</dbReference>
<dbReference type="EMBL" id="LT907988">
    <property type="protein sequence ID" value="SOE50336.1"/>
    <property type="molecule type" value="Genomic_DNA"/>
</dbReference>
<organism evidence="2 4">
    <name type="scientific">Orrella dioscoreae</name>
    <dbReference type="NCBI Taxonomy" id="1851544"/>
    <lineage>
        <taxon>Bacteria</taxon>
        <taxon>Pseudomonadati</taxon>
        <taxon>Pseudomonadota</taxon>
        <taxon>Betaproteobacteria</taxon>
        <taxon>Burkholderiales</taxon>
        <taxon>Alcaligenaceae</taxon>
        <taxon>Orrella</taxon>
    </lineage>
</organism>
<keyword evidence="1" id="KW-0812">Transmembrane</keyword>
<feature type="transmembrane region" description="Helical" evidence="1">
    <location>
        <begin position="136"/>
        <end position="154"/>
    </location>
</feature>
<keyword evidence="4" id="KW-1185">Reference proteome</keyword>
<keyword evidence="1" id="KW-1133">Transmembrane helix</keyword>
<name>A0A1C3JZG4_9BURK</name>
<feature type="transmembrane region" description="Helical" evidence="1">
    <location>
        <begin position="63"/>
        <end position="83"/>
    </location>
</feature>
<feature type="transmembrane region" description="Helical" evidence="1">
    <location>
        <begin position="95"/>
        <end position="115"/>
    </location>
</feature>
<evidence type="ECO:0000313" key="2">
    <source>
        <dbReference type="EMBL" id="SBT24652.1"/>
    </source>
</evidence>
<dbReference type="STRING" id="1851544.ODI_02722"/>
<dbReference type="Proteomes" id="UP000078558">
    <property type="component" value="Chromosome I"/>
</dbReference>
<evidence type="ECO:0000313" key="4">
    <source>
        <dbReference type="Proteomes" id="UP000078558"/>
    </source>
</evidence>
<dbReference type="AlphaFoldDB" id="A0A1C3JZG4"/>